<evidence type="ECO:0000313" key="2">
    <source>
        <dbReference type="EMBL" id="KAK5617549.1"/>
    </source>
</evidence>
<dbReference type="Proteomes" id="UP001311232">
    <property type="component" value="Unassembled WGS sequence"/>
</dbReference>
<reference evidence="2 3" key="1">
    <citation type="submission" date="2021-06" db="EMBL/GenBank/DDBJ databases">
        <authorList>
            <person name="Palmer J.M."/>
        </authorList>
    </citation>
    <scope>NUCLEOTIDE SEQUENCE [LARGE SCALE GENOMIC DNA]</scope>
    <source>
        <strain evidence="2 3">MEX-2019</strain>
        <tissue evidence="2">Muscle</tissue>
    </source>
</reference>
<sequence>MLTFLPRNSICPQGGVSNLTNMTLPRFPISVIFVYSGGSNKYELNGLRSKIYSTDGEHGRADSQMTRATRRRSNSEQQESNQRSSKPSDHFWSPKKVGGNRRRQLKQERDAMSVEKISADDLLLWNSTCQSHPAEKETHQQQTSRKQLR</sequence>
<feature type="region of interest" description="Disordered" evidence="1">
    <location>
        <begin position="52"/>
        <end position="113"/>
    </location>
</feature>
<gene>
    <name evidence="2" type="ORF">CRENBAI_004156</name>
</gene>
<evidence type="ECO:0000313" key="3">
    <source>
        <dbReference type="Proteomes" id="UP001311232"/>
    </source>
</evidence>
<feature type="compositionally biased region" description="Low complexity" evidence="1">
    <location>
        <begin position="75"/>
        <end position="85"/>
    </location>
</feature>
<accession>A0AAV9S880</accession>
<comment type="caution">
    <text evidence="2">The sequence shown here is derived from an EMBL/GenBank/DDBJ whole genome shotgun (WGS) entry which is preliminary data.</text>
</comment>
<dbReference type="AlphaFoldDB" id="A0AAV9S880"/>
<evidence type="ECO:0000256" key="1">
    <source>
        <dbReference type="SAM" id="MobiDB-lite"/>
    </source>
</evidence>
<organism evidence="2 3">
    <name type="scientific">Crenichthys baileyi</name>
    <name type="common">White River springfish</name>
    <dbReference type="NCBI Taxonomy" id="28760"/>
    <lineage>
        <taxon>Eukaryota</taxon>
        <taxon>Metazoa</taxon>
        <taxon>Chordata</taxon>
        <taxon>Craniata</taxon>
        <taxon>Vertebrata</taxon>
        <taxon>Euteleostomi</taxon>
        <taxon>Actinopterygii</taxon>
        <taxon>Neopterygii</taxon>
        <taxon>Teleostei</taxon>
        <taxon>Neoteleostei</taxon>
        <taxon>Acanthomorphata</taxon>
        <taxon>Ovalentaria</taxon>
        <taxon>Atherinomorphae</taxon>
        <taxon>Cyprinodontiformes</taxon>
        <taxon>Goodeidae</taxon>
        <taxon>Crenichthys</taxon>
    </lineage>
</organism>
<feature type="compositionally biased region" description="Polar residues" evidence="1">
    <location>
        <begin position="140"/>
        <end position="149"/>
    </location>
</feature>
<feature type="region of interest" description="Disordered" evidence="1">
    <location>
        <begin position="128"/>
        <end position="149"/>
    </location>
</feature>
<keyword evidence="3" id="KW-1185">Reference proteome</keyword>
<proteinExistence type="predicted"/>
<dbReference type="EMBL" id="JAHHUM010000701">
    <property type="protein sequence ID" value="KAK5617549.1"/>
    <property type="molecule type" value="Genomic_DNA"/>
</dbReference>
<protein>
    <submittedName>
        <fullName evidence="2">Uncharacterized protein</fullName>
    </submittedName>
</protein>
<name>A0AAV9S880_9TELE</name>